<dbReference type="InterPro" id="IPR017930">
    <property type="entry name" value="Myb_dom"/>
</dbReference>
<evidence type="ECO:0000259" key="3">
    <source>
        <dbReference type="PROSITE" id="PS51294"/>
    </source>
</evidence>
<dbReference type="Proteomes" id="UP001165122">
    <property type="component" value="Unassembled WGS sequence"/>
</dbReference>
<accession>A0A9W7F305</accession>
<dbReference type="OrthoDB" id="608866at2759"/>
<dbReference type="InterPro" id="IPR001005">
    <property type="entry name" value="SANT/Myb"/>
</dbReference>
<feature type="region of interest" description="Disordered" evidence="1">
    <location>
        <begin position="47"/>
        <end position="75"/>
    </location>
</feature>
<dbReference type="PROSITE" id="PS50090">
    <property type="entry name" value="MYB_LIKE"/>
    <property type="match status" value="1"/>
</dbReference>
<organism evidence="4 5">
    <name type="scientific">Triparma laevis f. longispina</name>
    <dbReference type="NCBI Taxonomy" id="1714387"/>
    <lineage>
        <taxon>Eukaryota</taxon>
        <taxon>Sar</taxon>
        <taxon>Stramenopiles</taxon>
        <taxon>Ochrophyta</taxon>
        <taxon>Bolidophyceae</taxon>
        <taxon>Parmales</taxon>
        <taxon>Triparmaceae</taxon>
        <taxon>Triparma</taxon>
    </lineage>
</organism>
<keyword evidence="5" id="KW-1185">Reference proteome</keyword>
<proteinExistence type="predicted"/>
<dbReference type="Gene3D" id="1.10.10.60">
    <property type="entry name" value="Homeodomain-like"/>
    <property type="match status" value="1"/>
</dbReference>
<evidence type="ECO:0000313" key="5">
    <source>
        <dbReference type="Proteomes" id="UP001165122"/>
    </source>
</evidence>
<evidence type="ECO:0000256" key="1">
    <source>
        <dbReference type="SAM" id="MobiDB-lite"/>
    </source>
</evidence>
<dbReference type="SMART" id="SM00717">
    <property type="entry name" value="SANT"/>
    <property type="match status" value="2"/>
</dbReference>
<comment type="caution">
    <text evidence="4">The sequence shown here is derived from an EMBL/GenBank/DDBJ whole genome shotgun (WGS) entry which is preliminary data.</text>
</comment>
<evidence type="ECO:0000313" key="4">
    <source>
        <dbReference type="EMBL" id="GMH99058.1"/>
    </source>
</evidence>
<dbReference type="InterPro" id="IPR009057">
    <property type="entry name" value="Homeodomain-like_sf"/>
</dbReference>
<dbReference type="AlphaFoldDB" id="A0A9W7F305"/>
<name>A0A9W7F305_9STRA</name>
<evidence type="ECO:0008006" key="6">
    <source>
        <dbReference type="Google" id="ProtNLM"/>
    </source>
</evidence>
<dbReference type="SUPFAM" id="SSF46689">
    <property type="entry name" value="Homeodomain-like"/>
    <property type="match status" value="1"/>
</dbReference>
<gene>
    <name evidence="4" type="ORF">TrLO_g3613</name>
</gene>
<evidence type="ECO:0000259" key="2">
    <source>
        <dbReference type="PROSITE" id="PS50090"/>
    </source>
</evidence>
<dbReference type="CDD" id="cd00167">
    <property type="entry name" value="SANT"/>
    <property type="match status" value="2"/>
</dbReference>
<dbReference type="EMBL" id="BRXW01000003">
    <property type="protein sequence ID" value="GMH99058.1"/>
    <property type="molecule type" value="Genomic_DNA"/>
</dbReference>
<sequence>MHFLIISSNSFEIDIAGNNASSGMNEWSGGGEGEGIEDEGVVVPAVTAPKEPHNSLSGKKRKAATQVEEQPQNVKKVKTALPTVKHGGRGHPAWTAEEEAALVEGVDEYRLDFDRIKAEVGARPGDRKAKALHAHFRERHPDEFRELRAANPVKWTGKDFAWTKEEDEALRRGVLKHGADYNKILETVNEVLGRRTVKAIQSRYTRIKNN</sequence>
<dbReference type="Pfam" id="PF00249">
    <property type="entry name" value="Myb_DNA-binding"/>
    <property type="match status" value="1"/>
</dbReference>
<reference evidence="5" key="1">
    <citation type="journal article" date="2023" name="Commun. Biol.">
        <title>Genome analysis of Parmales, the sister group of diatoms, reveals the evolutionary specialization of diatoms from phago-mixotrophs to photoautotrophs.</title>
        <authorList>
            <person name="Ban H."/>
            <person name="Sato S."/>
            <person name="Yoshikawa S."/>
            <person name="Yamada K."/>
            <person name="Nakamura Y."/>
            <person name="Ichinomiya M."/>
            <person name="Sato N."/>
            <person name="Blanc-Mathieu R."/>
            <person name="Endo H."/>
            <person name="Kuwata A."/>
            <person name="Ogata H."/>
        </authorList>
    </citation>
    <scope>NUCLEOTIDE SEQUENCE [LARGE SCALE GENOMIC DNA]</scope>
    <source>
        <strain evidence="5">NIES 3700</strain>
    </source>
</reference>
<feature type="domain" description="Myb-like" evidence="2">
    <location>
        <begin position="162"/>
        <end position="208"/>
    </location>
</feature>
<dbReference type="PROSITE" id="PS51294">
    <property type="entry name" value="HTH_MYB"/>
    <property type="match status" value="1"/>
</dbReference>
<feature type="domain" description="HTH myb-type" evidence="3">
    <location>
        <begin position="161"/>
        <end position="210"/>
    </location>
</feature>
<protein>
    <recommendedName>
        <fullName evidence="6">Myb-like domain-containing protein</fullName>
    </recommendedName>
</protein>